<accession>A0A2P8DGS4</accession>
<keyword evidence="7" id="KW-0547">Nucleotide-binding</keyword>
<dbReference type="Gene3D" id="6.10.340.10">
    <property type="match status" value="1"/>
</dbReference>
<evidence type="ECO:0000256" key="1">
    <source>
        <dbReference type="ARBA" id="ARBA00000085"/>
    </source>
</evidence>
<evidence type="ECO:0000256" key="2">
    <source>
        <dbReference type="ARBA" id="ARBA00004370"/>
    </source>
</evidence>
<evidence type="ECO:0000256" key="8">
    <source>
        <dbReference type="ARBA" id="ARBA00022777"/>
    </source>
</evidence>
<proteinExistence type="predicted"/>
<dbReference type="AlphaFoldDB" id="A0A2P8DGS4"/>
<dbReference type="Proteomes" id="UP000240542">
    <property type="component" value="Unassembled WGS sequence"/>
</dbReference>
<evidence type="ECO:0000313" key="17">
    <source>
        <dbReference type="Proteomes" id="UP000240542"/>
    </source>
</evidence>
<feature type="region of interest" description="Disordered" evidence="12">
    <location>
        <begin position="1"/>
        <end position="32"/>
    </location>
</feature>
<feature type="transmembrane region" description="Helical" evidence="13">
    <location>
        <begin position="360"/>
        <end position="382"/>
    </location>
</feature>
<evidence type="ECO:0000256" key="13">
    <source>
        <dbReference type="SAM" id="Phobius"/>
    </source>
</evidence>
<comment type="subcellular location">
    <subcellularLocation>
        <location evidence="2">Membrane</location>
    </subcellularLocation>
</comment>
<dbReference type="Pfam" id="PF00672">
    <property type="entry name" value="HAMP"/>
    <property type="match status" value="1"/>
</dbReference>
<evidence type="ECO:0000313" key="16">
    <source>
        <dbReference type="EMBL" id="PSK96434.1"/>
    </source>
</evidence>
<keyword evidence="6 13" id="KW-0812">Transmembrane</keyword>
<dbReference type="Pfam" id="PF08376">
    <property type="entry name" value="NIT"/>
    <property type="match status" value="1"/>
</dbReference>
<dbReference type="PANTHER" id="PTHR44936">
    <property type="entry name" value="SENSOR PROTEIN CREC"/>
    <property type="match status" value="1"/>
</dbReference>
<dbReference type="InterPro" id="IPR003594">
    <property type="entry name" value="HATPase_dom"/>
</dbReference>
<dbReference type="RefSeq" id="WP_342751413.1">
    <property type="nucleotide sequence ID" value="NZ_PYGA01000011.1"/>
</dbReference>
<comment type="catalytic activity">
    <reaction evidence="1">
        <text>ATP + protein L-histidine = ADP + protein N-phospho-L-histidine.</text>
        <dbReference type="EC" id="2.7.13.3"/>
    </reaction>
</comment>
<dbReference type="GO" id="GO:0016020">
    <property type="term" value="C:membrane"/>
    <property type="evidence" value="ECO:0007669"/>
    <property type="project" value="UniProtKB-SubCell"/>
</dbReference>
<organism evidence="16 17">
    <name type="scientific">Murinocardiopsis flavida</name>
    <dbReference type="NCBI Taxonomy" id="645275"/>
    <lineage>
        <taxon>Bacteria</taxon>
        <taxon>Bacillati</taxon>
        <taxon>Actinomycetota</taxon>
        <taxon>Actinomycetes</taxon>
        <taxon>Streptosporangiales</taxon>
        <taxon>Nocardiopsidaceae</taxon>
        <taxon>Murinocardiopsis</taxon>
    </lineage>
</organism>
<dbReference type="GO" id="GO:0004673">
    <property type="term" value="F:protein histidine kinase activity"/>
    <property type="evidence" value="ECO:0007669"/>
    <property type="project" value="UniProtKB-EC"/>
</dbReference>
<evidence type="ECO:0000256" key="9">
    <source>
        <dbReference type="ARBA" id="ARBA00022840"/>
    </source>
</evidence>
<evidence type="ECO:0000259" key="15">
    <source>
        <dbReference type="SMART" id="SM00387"/>
    </source>
</evidence>
<keyword evidence="4" id="KW-0597">Phosphoprotein</keyword>
<feature type="compositionally biased region" description="Polar residues" evidence="12">
    <location>
        <begin position="1"/>
        <end position="11"/>
    </location>
</feature>
<dbReference type="PANTHER" id="PTHR44936:SF9">
    <property type="entry name" value="SENSOR PROTEIN CREC"/>
    <property type="match status" value="1"/>
</dbReference>
<dbReference type="GO" id="GO:0000160">
    <property type="term" value="P:phosphorelay signal transduction system"/>
    <property type="evidence" value="ECO:0007669"/>
    <property type="project" value="UniProtKB-KW"/>
</dbReference>
<dbReference type="SMART" id="SM00387">
    <property type="entry name" value="HATPase_c"/>
    <property type="match status" value="1"/>
</dbReference>
<keyword evidence="9" id="KW-0067">ATP-binding</keyword>
<feature type="domain" description="HAMP" evidence="14">
    <location>
        <begin position="379"/>
        <end position="449"/>
    </location>
</feature>
<feature type="compositionally biased region" description="Basic and acidic residues" evidence="12">
    <location>
        <begin position="860"/>
        <end position="891"/>
    </location>
</feature>
<dbReference type="SUPFAM" id="SSF55874">
    <property type="entry name" value="ATPase domain of HSP90 chaperone/DNA topoisomerase II/histidine kinase"/>
    <property type="match status" value="1"/>
</dbReference>
<evidence type="ECO:0000256" key="11">
    <source>
        <dbReference type="ARBA" id="ARBA00023012"/>
    </source>
</evidence>
<keyword evidence="11" id="KW-0902">Two-component regulatory system</keyword>
<evidence type="ECO:0000256" key="10">
    <source>
        <dbReference type="ARBA" id="ARBA00022989"/>
    </source>
</evidence>
<keyword evidence="10 13" id="KW-1133">Transmembrane helix</keyword>
<reference evidence="16 17" key="1">
    <citation type="submission" date="2018-03" db="EMBL/GenBank/DDBJ databases">
        <title>Genomic Encyclopedia of Archaeal and Bacterial Type Strains, Phase II (KMG-II): from individual species to whole genera.</title>
        <authorList>
            <person name="Goeker M."/>
        </authorList>
    </citation>
    <scope>NUCLEOTIDE SEQUENCE [LARGE SCALE GENOMIC DNA]</scope>
    <source>
        <strain evidence="16 17">DSM 45312</strain>
    </source>
</reference>
<comment type="caution">
    <text evidence="16">The sequence shown here is derived from an EMBL/GenBank/DDBJ whole genome shotgun (WGS) entry which is preliminary data.</text>
</comment>
<evidence type="ECO:0000256" key="7">
    <source>
        <dbReference type="ARBA" id="ARBA00022741"/>
    </source>
</evidence>
<feature type="domain" description="Histidine kinase/HSP90-like ATPase" evidence="15">
    <location>
        <begin position="561"/>
        <end position="673"/>
    </location>
</feature>
<dbReference type="EC" id="2.7.13.3" evidence="3"/>
<feature type="compositionally biased region" description="Basic and acidic residues" evidence="12">
    <location>
        <begin position="783"/>
        <end position="793"/>
    </location>
</feature>
<keyword evidence="17" id="KW-1185">Reference proteome</keyword>
<dbReference type="InterPro" id="IPR003660">
    <property type="entry name" value="HAMP_dom"/>
</dbReference>
<evidence type="ECO:0000256" key="6">
    <source>
        <dbReference type="ARBA" id="ARBA00022692"/>
    </source>
</evidence>
<dbReference type="InterPro" id="IPR013587">
    <property type="entry name" value="Nitrate/nitrite_sensing"/>
</dbReference>
<keyword evidence="5" id="KW-0808">Transferase</keyword>
<dbReference type="GO" id="GO:0005524">
    <property type="term" value="F:ATP binding"/>
    <property type="evidence" value="ECO:0007669"/>
    <property type="project" value="UniProtKB-KW"/>
</dbReference>
<evidence type="ECO:0000259" key="14">
    <source>
        <dbReference type="SMART" id="SM00304"/>
    </source>
</evidence>
<dbReference type="SMART" id="SM00304">
    <property type="entry name" value="HAMP"/>
    <property type="match status" value="1"/>
</dbReference>
<evidence type="ECO:0000256" key="5">
    <source>
        <dbReference type="ARBA" id="ARBA00022679"/>
    </source>
</evidence>
<name>A0A2P8DGS4_9ACTN</name>
<dbReference type="CDD" id="cd06225">
    <property type="entry name" value="HAMP"/>
    <property type="match status" value="1"/>
</dbReference>
<keyword evidence="8" id="KW-0418">Kinase</keyword>
<evidence type="ECO:0000256" key="3">
    <source>
        <dbReference type="ARBA" id="ARBA00012438"/>
    </source>
</evidence>
<sequence length="1086" mass="118011">MPTRATNSTAANADDEIDAERGDPGGPAEPRRTRWWSPRAWRVRPRLVALVVIPTAVAVLLGGLRIAESVSNTFTHERIESMAVLGESVVELGNALGKERLLTAAYIAGSPDPANRSDTRLKELEDQRDVVDRAANEVRNGRAELGDPGSDLIAGRLQSMMSSLEELKTIRGEVTDTRITLLPTVTKYRQIITPLGAFNETIAENSEDTPLRESVRAMTALGNAREQLSFESALMLNSLMQKRMSGGVQAAVEQSRARYENEIQNFMASASASQRETFDTTYTGLEVSQMSTIRLRVKMRIGDGEAISGTTSDVNPRTYLDVSNTSLERFQKVEENTAGSVREQAAELRDNARNAALLDALLVLAVLLAVFFATSMVIRSLLRPLRTLREGAIRIAETDLPDAITRMQETSAKPDDIVVTPVKVTTKDEIAEVARSFDEVHRVALMLASDEAALRSNVNAMFVNLSRRSQTLVERQLRLIDGLEQSEQDGDRLSDLFQLDHLATRMRRNNENLLVLSGQDNTRKWAQPVPLVDVLRGAISEVEQYERVNVRAPSHISVLGRPVNDVIHLVAELVENATTFSSHDTQVSVTARQVDHGAVQVEVTDSGIGMPPDELALINQRLAEPPVIDLAVSRRMGLFVVSRLAARHGIRVRISEAHNGGITAFALFPADLLISAGDAPPALGAAPPGVPDTYAEATAAFAASPAPADPAEEWRPQAEPERSVWQSPPPEAPSSLPKRAPGHHGSQPQSAAEPEEYPPSGQDLWSTDAGWNRPALDTPAEPPQERPVRREPQSDAFRPPLDRPSVQPPPARQERQERPAPQEWQEPRRAAPEPPAREERPAQTAGHESAGWSSGWQSPPREEVTAAPPERPEAPANRHERRYPPEPEARDGYGSTAYLSKRYGASAGAGQNTVVPPSPESHSDSLPIFDSIESNWFRRRSGRPAVSAPPPPSRDDAGDETGPIPVVSGGSDASGAGRGGESAGERRPGAAPAAPQRRDDDWRSDADRGWKAARTAADPIAGGLTTSGLPKRVPKANLVPGTAPQPENFKQITSRSADTVRNRFTGFQKGIRQGRTELGDSTPEES</sequence>
<feature type="compositionally biased region" description="Basic and acidic residues" evidence="12">
    <location>
        <begin position="712"/>
        <end position="722"/>
    </location>
</feature>
<keyword evidence="13" id="KW-0472">Membrane</keyword>
<feature type="region of interest" description="Disordered" evidence="12">
    <location>
        <begin position="702"/>
        <end position="1048"/>
    </location>
</feature>
<feature type="compositionally biased region" description="Basic and acidic residues" evidence="12">
    <location>
        <begin position="996"/>
        <end position="1010"/>
    </location>
</feature>
<dbReference type="InterPro" id="IPR050980">
    <property type="entry name" value="2C_sensor_his_kinase"/>
</dbReference>
<evidence type="ECO:0000256" key="12">
    <source>
        <dbReference type="SAM" id="MobiDB-lite"/>
    </source>
</evidence>
<dbReference type="InterPro" id="IPR036890">
    <property type="entry name" value="HATPase_C_sf"/>
</dbReference>
<feature type="region of interest" description="Disordered" evidence="12">
    <location>
        <begin position="1065"/>
        <end position="1086"/>
    </location>
</feature>
<evidence type="ECO:0000256" key="4">
    <source>
        <dbReference type="ARBA" id="ARBA00022553"/>
    </source>
</evidence>
<dbReference type="Gene3D" id="3.30.565.10">
    <property type="entry name" value="Histidine kinase-like ATPase, C-terminal domain"/>
    <property type="match status" value="1"/>
</dbReference>
<gene>
    <name evidence="16" type="ORF">CLV63_11128</name>
</gene>
<protein>
    <recommendedName>
        <fullName evidence="3">histidine kinase</fullName>
        <ecNumber evidence="3">2.7.13.3</ecNumber>
    </recommendedName>
</protein>
<feature type="compositionally biased region" description="Basic and acidic residues" evidence="12">
    <location>
        <begin position="812"/>
        <end position="841"/>
    </location>
</feature>
<dbReference type="Pfam" id="PF02518">
    <property type="entry name" value="HATPase_c"/>
    <property type="match status" value="1"/>
</dbReference>
<dbReference type="EMBL" id="PYGA01000011">
    <property type="protein sequence ID" value="PSK96434.1"/>
    <property type="molecule type" value="Genomic_DNA"/>
</dbReference>